<feature type="compositionally biased region" description="Polar residues" evidence="1">
    <location>
        <begin position="161"/>
        <end position="172"/>
    </location>
</feature>
<dbReference type="EMBL" id="BKCP01006317">
    <property type="protein sequence ID" value="GER42420.1"/>
    <property type="molecule type" value="Genomic_DNA"/>
</dbReference>
<evidence type="ECO:0000313" key="2">
    <source>
        <dbReference type="EMBL" id="GER42420.1"/>
    </source>
</evidence>
<name>A0A5A7QB51_STRAF</name>
<accession>A0A5A7QB51</accession>
<dbReference type="AlphaFoldDB" id="A0A5A7QB51"/>
<sequence>MEYTATLIFACQSVKVPVNSSIGAAYLGLDLHQSKPPSSHGVDRPPPSARSRWKNEGSRWRISEHARLKAGESHQSYDILRFGEFAKKLKNKLEQEQQSNSYPPSPTVVRPLRVASLLPTAVQPRLSTLSCRRPSPSGQQLRQWFDRCEPLTAVQPRLSTLSCRRPSPSGQQLRAPVHDRLAASNRRA</sequence>
<feature type="region of interest" description="Disordered" evidence="1">
    <location>
        <begin position="161"/>
        <end position="188"/>
    </location>
</feature>
<proteinExistence type="predicted"/>
<reference evidence="3" key="1">
    <citation type="journal article" date="2019" name="Curr. Biol.">
        <title>Genome Sequence of Striga asiatica Provides Insight into the Evolution of Plant Parasitism.</title>
        <authorList>
            <person name="Yoshida S."/>
            <person name="Kim S."/>
            <person name="Wafula E.K."/>
            <person name="Tanskanen J."/>
            <person name="Kim Y.M."/>
            <person name="Honaas L."/>
            <person name="Yang Z."/>
            <person name="Spallek T."/>
            <person name="Conn C.E."/>
            <person name="Ichihashi Y."/>
            <person name="Cheong K."/>
            <person name="Cui S."/>
            <person name="Der J.P."/>
            <person name="Gundlach H."/>
            <person name="Jiao Y."/>
            <person name="Hori C."/>
            <person name="Ishida J.K."/>
            <person name="Kasahara H."/>
            <person name="Kiba T."/>
            <person name="Kim M.S."/>
            <person name="Koo N."/>
            <person name="Laohavisit A."/>
            <person name="Lee Y.H."/>
            <person name="Lumba S."/>
            <person name="McCourt P."/>
            <person name="Mortimer J.C."/>
            <person name="Mutuku J.M."/>
            <person name="Nomura T."/>
            <person name="Sasaki-Sekimoto Y."/>
            <person name="Seto Y."/>
            <person name="Wang Y."/>
            <person name="Wakatake T."/>
            <person name="Sakakibara H."/>
            <person name="Demura T."/>
            <person name="Yamaguchi S."/>
            <person name="Yoneyama K."/>
            <person name="Manabe R.I."/>
            <person name="Nelson D.C."/>
            <person name="Schulman A.H."/>
            <person name="Timko M.P."/>
            <person name="dePamphilis C.W."/>
            <person name="Choi D."/>
            <person name="Shirasu K."/>
        </authorList>
    </citation>
    <scope>NUCLEOTIDE SEQUENCE [LARGE SCALE GENOMIC DNA]</scope>
    <source>
        <strain evidence="3">cv. UVA1</strain>
    </source>
</reference>
<dbReference type="Proteomes" id="UP000325081">
    <property type="component" value="Unassembled WGS sequence"/>
</dbReference>
<gene>
    <name evidence="2" type="ORF">STAS_19210</name>
</gene>
<organism evidence="2 3">
    <name type="scientific">Striga asiatica</name>
    <name type="common">Asiatic witchweed</name>
    <name type="synonym">Buchnera asiatica</name>
    <dbReference type="NCBI Taxonomy" id="4170"/>
    <lineage>
        <taxon>Eukaryota</taxon>
        <taxon>Viridiplantae</taxon>
        <taxon>Streptophyta</taxon>
        <taxon>Embryophyta</taxon>
        <taxon>Tracheophyta</taxon>
        <taxon>Spermatophyta</taxon>
        <taxon>Magnoliopsida</taxon>
        <taxon>eudicotyledons</taxon>
        <taxon>Gunneridae</taxon>
        <taxon>Pentapetalae</taxon>
        <taxon>asterids</taxon>
        <taxon>lamiids</taxon>
        <taxon>Lamiales</taxon>
        <taxon>Orobanchaceae</taxon>
        <taxon>Buchnereae</taxon>
        <taxon>Striga</taxon>
    </lineage>
</organism>
<evidence type="ECO:0000313" key="3">
    <source>
        <dbReference type="Proteomes" id="UP000325081"/>
    </source>
</evidence>
<evidence type="ECO:0000256" key="1">
    <source>
        <dbReference type="SAM" id="MobiDB-lite"/>
    </source>
</evidence>
<feature type="region of interest" description="Disordered" evidence="1">
    <location>
        <begin position="33"/>
        <end position="56"/>
    </location>
</feature>
<comment type="caution">
    <text evidence="2">The sequence shown here is derived from an EMBL/GenBank/DDBJ whole genome shotgun (WGS) entry which is preliminary data.</text>
</comment>
<keyword evidence="3" id="KW-1185">Reference proteome</keyword>
<protein>
    <submittedName>
        <fullName evidence="2">SU(VAR)3-9 homolog 9</fullName>
    </submittedName>
</protein>